<dbReference type="GO" id="GO:0003995">
    <property type="term" value="F:acyl-CoA dehydrogenase activity"/>
    <property type="evidence" value="ECO:0007669"/>
    <property type="project" value="TreeGrafter"/>
</dbReference>
<dbReference type="InterPro" id="IPR037069">
    <property type="entry name" value="AcylCoA_DH/ox_N_sf"/>
</dbReference>
<evidence type="ECO:0000313" key="10">
    <source>
        <dbReference type="Proteomes" id="UP000305654"/>
    </source>
</evidence>
<dbReference type="Pfam" id="PF02770">
    <property type="entry name" value="Acyl-CoA_dh_M"/>
    <property type="match status" value="1"/>
</dbReference>
<dbReference type="InterPro" id="IPR009100">
    <property type="entry name" value="AcylCoA_DH/oxidase_NM_dom_sf"/>
</dbReference>
<dbReference type="InterPro" id="IPR046373">
    <property type="entry name" value="Acyl-CoA_Oxase/DH_mid-dom_sf"/>
</dbReference>
<dbReference type="PANTHER" id="PTHR43884:SF20">
    <property type="entry name" value="ACYL-COA DEHYDROGENASE FADE28"/>
    <property type="match status" value="1"/>
</dbReference>
<accession>A0A5R9J127</accession>
<reference evidence="9 10" key="1">
    <citation type="submission" date="2019-05" db="EMBL/GenBank/DDBJ databases">
        <authorList>
            <person name="Pankratov T."/>
            <person name="Grouzdev D."/>
        </authorList>
    </citation>
    <scope>NUCLEOTIDE SEQUENCE [LARGE SCALE GENOMIC DNA]</scope>
    <source>
        <strain evidence="9 10">KEBCLARHB70R</strain>
    </source>
</reference>
<dbReference type="SUPFAM" id="SSF56645">
    <property type="entry name" value="Acyl-CoA dehydrogenase NM domain-like"/>
    <property type="match status" value="1"/>
</dbReference>
<dbReference type="GO" id="GO:0050660">
    <property type="term" value="F:flavin adenine dinucleotide binding"/>
    <property type="evidence" value="ECO:0007669"/>
    <property type="project" value="InterPro"/>
</dbReference>
<name>A0A5R9J127_9PROT</name>
<dbReference type="Gene3D" id="2.40.110.10">
    <property type="entry name" value="Butyryl-CoA Dehydrogenase, subunit A, domain 2"/>
    <property type="match status" value="1"/>
</dbReference>
<evidence type="ECO:0000313" key="9">
    <source>
        <dbReference type="EMBL" id="TLU71334.1"/>
    </source>
</evidence>
<sequence>MDFDLTDDRRMLADTLGRYLGDRYGFSERTRIAGSEEGFSRTSWQDLAGLGVIGALFGEAAGGYGGAGFDLHTVFEQLGRSLVVEPFLGTLLAGKVLEAAGGQQALLDEVIAGTRLVTAALYEAEGRYDPLHVGTRATAREGGYVLTGGKAVVPQLAAADVILLSAKLEDGLALFLLPRSAPGVTIREYGFVEGGRGGELLLQDVVLDADARIGAGHSAQELIEHAVAAGIVALASEAVGIMEFARDATLDYLRTRTQFGVPIGKFQALQHRMATVLLEIEQARSATINAAASLGGDRLSRERAVSAAKFTIGRVGTLVAEEAIQMHGGIGMTWELPLPHYAKRLTMIDHQLGDEDYHLVRYIRLGEAAGAEAA</sequence>
<proteinExistence type="inferred from homology"/>
<dbReference type="Gene3D" id="1.10.540.10">
    <property type="entry name" value="Acyl-CoA dehydrogenase/oxidase, N-terminal domain"/>
    <property type="match status" value="1"/>
</dbReference>
<dbReference type="RefSeq" id="WP_138327371.1">
    <property type="nucleotide sequence ID" value="NZ_VCDI01000007.1"/>
</dbReference>
<feature type="domain" description="Acyl-CoA dehydrogenase/oxidase C-terminal" evidence="7">
    <location>
        <begin position="232"/>
        <end position="345"/>
    </location>
</feature>
<evidence type="ECO:0000259" key="8">
    <source>
        <dbReference type="Pfam" id="PF02770"/>
    </source>
</evidence>
<dbReference type="InterPro" id="IPR009075">
    <property type="entry name" value="AcylCo_DH/oxidase_C"/>
</dbReference>
<evidence type="ECO:0000259" key="7">
    <source>
        <dbReference type="Pfam" id="PF00441"/>
    </source>
</evidence>
<evidence type="ECO:0000256" key="1">
    <source>
        <dbReference type="ARBA" id="ARBA00001974"/>
    </source>
</evidence>
<comment type="cofactor">
    <cofactor evidence="1 6">
        <name>FAD</name>
        <dbReference type="ChEBI" id="CHEBI:57692"/>
    </cofactor>
</comment>
<dbReference type="InterPro" id="IPR006091">
    <property type="entry name" value="Acyl-CoA_Oxase/DH_mid-dom"/>
</dbReference>
<dbReference type="AlphaFoldDB" id="A0A5R9J127"/>
<feature type="domain" description="Acyl-CoA oxidase/dehydrogenase middle" evidence="8">
    <location>
        <begin position="120"/>
        <end position="196"/>
    </location>
</feature>
<keyword evidence="4 6" id="KW-0274">FAD</keyword>
<evidence type="ECO:0000256" key="4">
    <source>
        <dbReference type="ARBA" id="ARBA00022827"/>
    </source>
</evidence>
<keyword evidence="3 6" id="KW-0285">Flavoprotein</keyword>
<dbReference type="Pfam" id="PF00441">
    <property type="entry name" value="Acyl-CoA_dh_1"/>
    <property type="match status" value="1"/>
</dbReference>
<organism evidence="9 10">
    <name type="scientific">Lichenicoccus roseus</name>
    <dbReference type="NCBI Taxonomy" id="2683649"/>
    <lineage>
        <taxon>Bacteria</taxon>
        <taxon>Pseudomonadati</taxon>
        <taxon>Pseudomonadota</taxon>
        <taxon>Alphaproteobacteria</taxon>
        <taxon>Acetobacterales</taxon>
        <taxon>Acetobacteraceae</taxon>
        <taxon>Lichenicoccus</taxon>
    </lineage>
</organism>
<comment type="similarity">
    <text evidence="2 6">Belongs to the acyl-CoA dehydrogenase family.</text>
</comment>
<evidence type="ECO:0000256" key="5">
    <source>
        <dbReference type="ARBA" id="ARBA00023002"/>
    </source>
</evidence>
<keyword evidence="5 6" id="KW-0560">Oxidoreductase</keyword>
<dbReference type="InterPro" id="IPR036250">
    <property type="entry name" value="AcylCo_DH-like_C"/>
</dbReference>
<dbReference type="Gene3D" id="1.20.140.10">
    <property type="entry name" value="Butyryl-CoA Dehydrogenase, subunit A, domain 3"/>
    <property type="match status" value="1"/>
</dbReference>
<protein>
    <submittedName>
        <fullName evidence="9">Pimeloyl-CoA dehydrogenase small subunit</fullName>
    </submittedName>
</protein>
<evidence type="ECO:0000256" key="6">
    <source>
        <dbReference type="RuleBase" id="RU362125"/>
    </source>
</evidence>
<evidence type="ECO:0000256" key="3">
    <source>
        <dbReference type="ARBA" id="ARBA00022630"/>
    </source>
</evidence>
<comment type="caution">
    <text evidence="9">The sequence shown here is derived from an EMBL/GenBank/DDBJ whole genome shotgun (WGS) entry which is preliminary data.</text>
</comment>
<evidence type="ECO:0000256" key="2">
    <source>
        <dbReference type="ARBA" id="ARBA00009347"/>
    </source>
</evidence>
<dbReference type="OrthoDB" id="7328575at2"/>
<dbReference type="Proteomes" id="UP000305654">
    <property type="component" value="Unassembled WGS sequence"/>
</dbReference>
<dbReference type="PANTHER" id="PTHR43884">
    <property type="entry name" value="ACYL-COA DEHYDROGENASE"/>
    <property type="match status" value="1"/>
</dbReference>
<dbReference type="CDD" id="cd00567">
    <property type="entry name" value="ACAD"/>
    <property type="match status" value="1"/>
</dbReference>
<keyword evidence="10" id="KW-1185">Reference proteome</keyword>
<dbReference type="SUPFAM" id="SSF47203">
    <property type="entry name" value="Acyl-CoA dehydrogenase C-terminal domain-like"/>
    <property type="match status" value="1"/>
</dbReference>
<gene>
    <name evidence="9" type="ORF">FE263_17720</name>
</gene>
<dbReference type="EMBL" id="VCDI01000007">
    <property type="protein sequence ID" value="TLU71334.1"/>
    <property type="molecule type" value="Genomic_DNA"/>
</dbReference>